<organism evidence="2 3">
    <name type="scientific">Phytophthora lilii</name>
    <dbReference type="NCBI Taxonomy" id="2077276"/>
    <lineage>
        <taxon>Eukaryota</taxon>
        <taxon>Sar</taxon>
        <taxon>Stramenopiles</taxon>
        <taxon>Oomycota</taxon>
        <taxon>Peronosporomycetes</taxon>
        <taxon>Peronosporales</taxon>
        <taxon>Peronosporaceae</taxon>
        <taxon>Phytophthora</taxon>
    </lineage>
</organism>
<sequence length="360" mass="39093">MLSPRSLQTRKQSESRRQLAISAAHRTGILYRRYVGHECLKVQSQTYRPDEFESENDGADVVESCRGMLTAGPIEQSTSLCGSLARDRQLKLRRLPRRWRRDLPCSLPRQVESEAGSVSSTSLDSTWPPSAGAAWTVLRIADASNKWDKLSLSPETTSAMPAGCECSVSWSSLLLLMIRADLRRVDIRPLRRCGTAAFGASTPSTFPRREESQLQWPKQRTPTMVSAASVTRCSTPARLSKRMAVALVDRATAPQARVAAPRFGAAATAATVLRVDAGHSNAATWLQSFVANGSAANRGNHDAPVQTGRRSRNLPPGGERALALASVAASPKQSDPGWTPPSPRICTALSWLSAHDPRSM</sequence>
<proteinExistence type="predicted"/>
<dbReference type="EMBL" id="BSXW01000248">
    <property type="protein sequence ID" value="GMF16282.1"/>
    <property type="molecule type" value="Genomic_DNA"/>
</dbReference>
<protein>
    <submittedName>
        <fullName evidence="2">Unnamed protein product</fullName>
    </submittedName>
</protein>
<reference evidence="2" key="1">
    <citation type="submission" date="2023-04" db="EMBL/GenBank/DDBJ databases">
        <title>Phytophthora lilii NBRC 32176.</title>
        <authorList>
            <person name="Ichikawa N."/>
            <person name="Sato H."/>
            <person name="Tonouchi N."/>
        </authorList>
    </citation>
    <scope>NUCLEOTIDE SEQUENCE</scope>
    <source>
        <strain evidence="2">NBRC 32176</strain>
    </source>
</reference>
<accession>A0A9W6TMV8</accession>
<evidence type="ECO:0000313" key="3">
    <source>
        <dbReference type="Proteomes" id="UP001165083"/>
    </source>
</evidence>
<dbReference type="Proteomes" id="UP001165083">
    <property type="component" value="Unassembled WGS sequence"/>
</dbReference>
<evidence type="ECO:0000313" key="2">
    <source>
        <dbReference type="EMBL" id="GMF16282.1"/>
    </source>
</evidence>
<dbReference type="AlphaFoldDB" id="A0A9W6TMV8"/>
<name>A0A9W6TMV8_9STRA</name>
<keyword evidence="3" id="KW-1185">Reference proteome</keyword>
<gene>
    <name evidence="2" type="ORF">Plil01_000576600</name>
</gene>
<comment type="caution">
    <text evidence="2">The sequence shown here is derived from an EMBL/GenBank/DDBJ whole genome shotgun (WGS) entry which is preliminary data.</text>
</comment>
<evidence type="ECO:0000256" key="1">
    <source>
        <dbReference type="SAM" id="MobiDB-lite"/>
    </source>
</evidence>
<feature type="region of interest" description="Disordered" evidence="1">
    <location>
        <begin position="296"/>
        <end position="317"/>
    </location>
</feature>